<dbReference type="STRING" id="36842.SAMN02194393_01987"/>
<sequence>MFKKCIVIFITTLLIVGTFGCNKQTSIEKDNWKIGLITSPLIANEDGYRSAEQMVKRYGKDRIIHKVFPVKFNLEQEAIIDKITLMALDPNVKGIIIAQGIPGVTGAIDKIREKRNDLLIIVCSPGEDPDVIASKADIVLSRDTIGTASEILEFANEKEAKTFVHYSFPRHMSYELLSQKRDILKRGCEKLGIKFIDAMIPDPGGESSISGIEKFIIEDVPKNIEKYGKQTIFYTTNYSVDKLLSTLVRKNEGIYPWCCLSPEHGFPQALGIEIPKDKEGDIEYIIKETRGKISEKDMGGRMSVWAVSSESAFVEVSVDYIKDYIDGKTNGKLDKEKIKKKLTEYLGGEVKLKELEYGGEKYENYILIISDFIRGESHI</sequence>
<dbReference type="Gene3D" id="3.40.50.11390">
    <property type="match status" value="1"/>
</dbReference>
<dbReference type="EMBL" id="FUZT01000004">
    <property type="protein sequence ID" value="SKC65208.1"/>
    <property type="molecule type" value="Genomic_DNA"/>
</dbReference>
<evidence type="ECO:0008006" key="3">
    <source>
        <dbReference type="Google" id="ProtNLM"/>
    </source>
</evidence>
<dbReference type="RefSeq" id="WP_170917348.1">
    <property type="nucleotide sequence ID" value="NZ_FUZT01000004.1"/>
</dbReference>
<dbReference type="InterPro" id="IPR024258">
    <property type="entry name" value="DUF3798"/>
</dbReference>
<keyword evidence="2" id="KW-1185">Reference proteome</keyword>
<evidence type="ECO:0000313" key="1">
    <source>
        <dbReference type="EMBL" id="SKC65208.1"/>
    </source>
</evidence>
<organism evidence="1 2">
    <name type="scientific">Maledivibacter halophilus</name>
    <dbReference type="NCBI Taxonomy" id="36842"/>
    <lineage>
        <taxon>Bacteria</taxon>
        <taxon>Bacillati</taxon>
        <taxon>Bacillota</taxon>
        <taxon>Clostridia</taxon>
        <taxon>Peptostreptococcales</taxon>
        <taxon>Caminicellaceae</taxon>
        <taxon>Maledivibacter</taxon>
    </lineage>
</organism>
<reference evidence="1 2" key="1">
    <citation type="submission" date="2017-02" db="EMBL/GenBank/DDBJ databases">
        <authorList>
            <person name="Peterson S.W."/>
        </authorList>
    </citation>
    <scope>NUCLEOTIDE SEQUENCE [LARGE SCALE GENOMIC DNA]</scope>
    <source>
        <strain evidence="1 2">M1</strain>
    </source>
</reference>
<name>A0A1T5KPJ8_9FIRM</name>
<accession>A0A1T5KPJ8</accession>
<protein>
    <recommendedName>
        <fullName evidence="3">DUF3798 domain-containing protein</fullName>
    </recommendedName>
</protein>
<proteinExistence type="predicted"/>
<dbReference type="AlphaFoldDB" id="A0A1T5KPJ8"/>
<gene>
    <name evidence="1" type="ORF">SAMN02194393_01987</name>
</gene>
<dbReference type="PROSITE" id="PS51257">
    <property type="entry name" value="PROKAR_LIPOPROTEIN"/>
    <property type="match status" value="1"/>
</dbReference>
<dbReference type="Pfam" id="PF12683">
    <property type="entry name" value="DUF3798"/>
    <property type="match status" value="1"/>
</dbReference>
<evidence type="ECO:0000313" key="2">
    <source>
        <dbReference type="Proteomes" id="UP000190285"/>
    </source>
</evidence>
<dbReference type="Proteomes" id="UP000190285">
    <property type="component" value="Unassembled WGS sequence"/>
</dbReference>